<dbReference type="EMBL" id="JAZGQK010000012">
    <property type="protein sequence ID" value="MEE6260062.1"/>
    <property type="molecule type" value="Genomic_DNA"/>
</dbReference>
<evidence type="ECO:0008006" key="4">
    <source>
        <dbReference type="Google" id="ProtNLM"/>
    </source>
</evidence>
<keyword evidence="1" id="KW-0472">Membrane</keyword>
<gene>
    <name evidence="2" type="ORF">V1633_16345</name>
</gene>
<keyword evidence="1" id="KW-0812">Transmembrane</keyword>
<comment type="caution">
    <text evidence="2">The sequence shown here is derived from an EMBL/GenBank/DDBJ whole genome shotgun (WGS) entry which is preliminary data.</text>
</comment>
<feature type="transmembrane region" description="Helical" evidence="1">
    <location>
        <begin position="84"/>
        <end position="104"/>
    </location>
</feature>
<protein>
    <recommendedName>
        <fullName evidence="4">DUF1440 domain-containing protein</fullName>
    </recommendedName>
</protein>
<feature type="transmembrane region" description="Helical" evidence="1">
    <location>
        <begin position="110"/>
        <end position="132"/>
    </location>
</feature>
<name>A0ABU7RU80_9ACTN</name>
<sequence>MRSRLPGLRPGGSSPGACLSDLAVDGVIAGAVGSVALNVVTYLDMTVRARPASSTPEESARRLAQLLHIGLGPEDRAANRRSGLGPLLGYATGVLCGAALTVIGTRRLSASVAAVLYGAGVMAAADGTLTALRVTDPRRWSVTDWLSDIVPHLAYGVAAVATLRQVDRYRTG</sequence>
<accession>A0ABU7RU80</accession>
<proteinExistence type="predicted"/>
<organism evidence="2 3">
    <name type="scientific">Plantactinospora sonchi</name>
    <dbReference type="NCBI Taxonomy" id="1544735"/>
    <lineage>
        <taxon>Bacteria</taxon>
        <taxon>Bacillati</taxon>
        <taxon>Actinomycetota</taxon>
        <taxon>Actinomycetes</taxon>
        <taxon>Micromonosporales</taxon>
        <taxon>Micromonosporaceae</taxon>
        <taxon>Plantactinospora</taxon>
    </lineage>
</organism>
<evidence type="ECO:0000313" key="2">
    <source>
        <dbReference type="EMBL" id="MEE6260062.1"/>
    </source>
</evidence>
<dbReference type="RefSeq" id="WP_331215163.1">
    <property type="nucleotide sequence ID" value="NZ_JAZGQK010000012.1"/>
</dbReference>
<evidence type="ECO:0000313" key="3">
    <source>
        <dbReference type="Proteomes" id="UP001332243"/>
    </source>
</evidence>
<keyword evidence="1" id="KW-1133">Transmembrane helix</keyword>
<dbReference type="Proteomes" id="UP001332243">
    <property type="component" value="Unassembled WGS sequence"/>
</dbReference>
<reference evidence="2 3" key="1">
    <citation type="submission" date="2024-01" db="EMBL/GenBank/DDBJ databases">
        <title>Genome insights into Plantactinospora sonchi sp. nov.</title>
        <authorList>
            <person name="Wang L."/>
        </authorList>
    </citation>
    <scope>NUCLEOTIDE SEQUENCE [LARGE SCALE GENOMIC DNA]</scope>
    <source>
        <strain evidence="2 3">NEAU-QY2</strain>
    </source>
</reference>
<evidence type="ECO:0000256" key="1">
    <source>
        <dbReference type="SAM" id="Phobius"/>
    </source>
</evidence>
<keyword evidence="3" id="KW-1185">Reference proteome</keyword>